<dbReference type="SMART" id="SM00717">
    <property type="entry name" value="SANT"/>
    <property type="match status" value="1"/>
</dbReference>
<dbReference type="PROSITE" id="PS50090">
    <property type="entry name" value="MYB_LIKE"/>
    <property type="match status" value="1"/>
</dbReference>
<dbReference type="EMBL" id="SPNV01000273">
    <property type="protein sequence ID" value="KAF5857157.1"/>
    <property type="molecule type" value="Genomic_DNA"/>
</dbReference>
<feature type="region of interest" description="Disordered" evidence="1">
    <location>
        <begin position="174"/>
        <end position="203"/>
    </location>
</feature>
<reference evidence="3 4" key="1">
    <citation type="submission" date="2019-04" db="EMBL/GenBank/DDBJ databases">
        <title>Aspergillus burnettii sp. nov., novel species from soil in southeast Queensland.</title>
        <authorList>
            <person name="Gilchrist C.L.M."/>
            <person name="Pitt J.I."/>
            <person name="Lange L."/>
            <person name="Lacey H.J."/>
            <person name="Vuong D."/>
            <person name="Midgley D.J."/>
            <person name="Greenfield P."/>
            <person name="Bradbury M."/>
            <person name="Lacey E."/>
            <person name="Busk P.K."/>
            <person name="Pilgaard B."/>
            <person name="Chooi Y.H."/>
            <person name="Piggott A.M."/>
        </authorList>
    </citation>
    <scope>NUCLEOTIDE SEQUENCE [LARGE SCALE GENOMIC DNA]</scope>
    <source>
        <strain evidence="3 4">FRR 5400</strain>
    </source>
</reference>
<keyword evidence="4" id="KW-1185">Reference proteome</keyword>
<protein>
    <recommendedName>
        <fullName evidence="2">Myb-like domain-containing protein</fullName>
    </recommendedName>
</protein>
<dbReference type="InterPro" id="IPR009057">
    <property type="entry name" value="Homeodomain-like_sf"/>
</dbReference>
<evidence type="ECO:0000313" key="4">
    <source>
        <dbReference type="Proteomes" id="UP000541154"/>
    </source>
</evidence>
<feature type="region of interest" description="Disordered" evidence="1">
    <location>
        <begin position="1"/>
        <end position="126"/>
    </location>
</feature>
<gene>
    <name evidence="3" type="ORF">ETB97_006206</name>
</gene>
<organism evidence="3 4">
    <name type="scientific">Petromyces alliaceus</name>
    <name type="common">Aspergillus alliaceus</name>
    <dbReference type="NCBI Taxonomy" id="209559"/>
    <lineage>
        <taxon>Eukaryota</taxon>
        <taxon>Fungi</taxon>
        <taxon>Dikarya</taxon>
        <taxon>Ascomycota</taxon>
        <taxon>Pezizomycotina</taxon>
        <taxon>Eurotiomycetes</taxon>
        <taxon>Eurotiomycetidae</taxon>
        <taxon>Eurotiales</taxon>
        <taxon>Aspergillaceae</taxon>
        <taxon>Aspergillus</taxon>
        <taxon>Aspergillus subgen. Circumdati</taxon>
    </lineage>
</organism>
<dbReference type="CDD" id="cd00167">
    <property type="entry name" value="SANT"/>
    <property type="match status" value="1"/>
</dbReference>
<feature type="domain" description="Myb-like" evidence="2">
    <location>
        <begin position="192"/>
        <end position="245"/>
    </location>
</feature>
<dbReference type="AlphaFoldDB" id="A0A8H5ZXP5"/>
<comment type="caution">
    <text evidence="3">The sequence shown here is derived from an EMBL/GenBank/DDBJ whole genome shotgun (WGS) entry which is preliminary data.</text>
</comment>
<accession>A0A8H5ZXP5</accession>
<sequence>MLLPSALPCDMRRSATRSRPTPSRQFTTPPPSDDDFPSGNGLLGTCRALQSLLSGSPAPSPRCAKPERLQSPLHIRSTPSTRSRKPMAPKPSPKPSRSANRRKRDRDEEIGDTSDTEIITRGMRFSTPKRARHVPYDLPIGLSQSDFYSLHSPPVSQSPLSPAHHRQMDLTHEKSAQSLDPDAPLPSIEETEETPSDDPWNADDDQRLVELVLEKFQLSKRDWEDCARRMGKDDVSVGRRWQALIGEGNVGLRRGRRVVRPRIMESWL</sequence>
<evidence type="ECO:0000256" key="1">
    <source>
        <dbReference type="SAM" id="MobiDB-lite"/>
    </source>
</evidence>
<feature type="compositionally biased region" description="Low complexity" evidence="1">
    <location>
        <begin position="17"/>
        <end position="27"/>
    </location>
</feature>
<feature type="compositionally biased region" description="Acidic residues" evidence="1">
    <location>
        <begin position="189"/>
        <end position="203"/>
    </location>
</feature>
<evidence type="ECO:0000259" key="2">
    <source>
        <dbReference type="PROSITE" id="PS50090"/>
    </source>
</evidence>
<feature type="region of interest" description="Disordered" evidence="1">
    <location>
        <begin position="149"/>
        <end position="168"/>
    </location>
</feature>
<evidence type="ECO:0000313" key="3">
    <source>
        <dbReference type="EMBL" id="KAF5857157.1"/>
    </source>
</evidence>
<dbReference type="InterPro" id="IPR001005">
    <property type="entry name" value="SANT/Myb"/>
</dbReference>
<dbReference type="SUPFAM" id="SSF46689">
    <property type="entry name" value="Homeodomain-like"/>
    <property type="match status" value="1"/>
</dbReference>
<proteinExistence type="predicted"/>
<dbReference type="Proteomes" id="UP000541154">
    <property type="component" value="Unassembled WGS sequence"/>
</dbReference>
<name>A0A8H5ZXP5_PETAA</name>